<dbReference type="RefSeq" id="WP_284254466.1">
    <property type="nucleotide sequence ID" value="NZ_BAAAQO010000002.1"/>
</dbReference>
<evidence type="ECO:0000313" key="2">
    <source>
        <dbReference type="Proteomes" id="UP001157034"/>
    </source>
</evidence>
<evidence type="ECO:0008006" key="3">
    <source>
        <dbReference type="Google" id="ProtNLM"/>
    </source>
</evidence>
<organism evidence="1 2">
    <name type="scientific">Pseudolysinimonas kribbensis</name>
    <dbReference type="NCBI Taxonomy" id="433641"/>
    <lineage>
        <taxon>Bacteria</taxon>
        <taxon>Bacillati</taxon>
        <taxon>Actinomycetota</taxon>
        <taxon>Actinomycetes</taxon>
        <taxon>Micrococcales</taxon>
        <taxon>Microbacteriaceae</taxon>
        <taxon>Pseudolysinimonas</taxon>
    </lineage>
</organism>
<dbReference type="EMBL" id="BSVB01000001">
    <property type="protein sequence ID" value="GMA95753.1"/>
    <property type="molecule type" value="Genomic_DNA"/>
</dbReference>
<sequence length="127" mass="13035">MASMIEFALTGDQEAAKKVVLDATAQQGFAVTARDAWNFDLERGSNGLSIAFGALAGKKFYMKFQLGFSVDGEGKLVARLSRDTAGSALRGGAIGASRAANTFQEVADAIGAATTQAGIFGGNHTVG</sequence>
<name>A0ABQ6K5P1_9MICO</name>
<gene>
    <name evidence="1" type="ORF">GCM10025881_25770</name>
</gene>
<protein>
    <recommendedName>
        <fullName evidence="3">DUF4410 domain-containing protein</fullName>
    </recommendedName>
</protein>
<keyword evidence="2" id="KW-1185">Reference proteome</keyword>
<accession>A0ABQ6K5P1</accession>
<comment type="caution">
    <text evidence="1">The sequence shown here is derived from an EMBL/GenBank/DDBJ whole genome shotgun (WGS) entry which is preliminary data.</text>
</comment>
<dbReference type="Proteomes" id="UP001157034">
    <property type="component" value="Unassembled WGS sequence"/>
</dbReference>
<evidence type="ECO:0000313" key="1">
    <source>
        <dbReference type="EMBL" id="GMA95753.1"/>
    </source>
</evidence>
<proteinExistence type="predicted"/>
<reference evidence="2" key="1">
    <citation type="journal article" date="2019" name="Int. J. Syst. Evol. Microbiol.">
        <title>The Global Catalogue of Microorganisms (GCM) 10K type strain sequencing project: providing services to taxonomists for standard genome sequencing and annotation.</title>
        <authorList>
            <consortium name="The Broad Institute Genomics Platform"/>
            <consortium name="The Broad Institute Genome Sequencing Center for Infectious Disease"/>
            <person name="Wu L."/>
            <person name="Ma J."/>
        </authorList>
    </citation>
    <scope>NUCLEOTIDE SEQUENCE [LARGE SCALE GENOMIC DNA]</scope>
    <source>
        <strain evidence="2">NBRC 108894</strain>
    </source>
</reference>